<dbReference type="Proteomes" id="UP000005631">
    <property type="component" value="Chromosome"/>
</dbReference>
<dbReference type="GO" id="GO:0006298">
    <property type="term" value="P:mismatch repair"/>
    <property type="evidence" value="ECO:0007669"/>
    <property type="project" value="InterPro"/>
</dbReference>
<reference evidence="6 7" key="1">
    <citation type="journal article" date="2012" name="Stand. Genomic Sci.">
        <title>Genome sequence of the orange-pigmented seawater bacterium Owenweeksia hongkongensis type strain (UST20020801(T)).</title>
        <authorList>
            <person name="Riedel T."/>
            <person name="Held B."/>
            <person name="Nolan M."/>
            <person name="Lucas S."/>
            <person name="Lapidus A."/>
            <person name="Tice H."/>
            <person name="Del Rio T.G."/>
            <person name="Cheng J.F."/>
            <person name="Han C."/>
            <person name="Tapia R."/>
            <person name="Goodwin L.A."/>
            <person name="Pitluck S."/>
            <person name="Liolios K."/>
            <person name="Mavromatis K."/>
            <person name="Pagani I."/>
            <person name="Ivanova N."/>
            <person name="Mikhailova N."/>
            <person name="Pati A."/>
            <person name="Chen A."/>
            <person name="Palaniappan K."/>
            <person name="Rohde M."/>
            <person name="Tindall B.J."/>
            <person name="Detter J.C."/>
            <person name="Goker M."/>
            <person name="Woyke T."/>
            <person name="Bristow J."/>
            <person name="Eisen J.A."/>
            <person name="Markowitz V."/>
            <person name="Hugenholtz P."/>
            <person name="Klenk H.P."/>
            <person name="Kyrpides N.C."/>
        </authorList>
    </citation>
    <scope>NUCLEOTIDE SEQUENCE</scope>
    <source>
        <strain evidence="7">DSM 17368 / JCM 12287 / NRRL B-23963</strain>
    </source>
</reference>
<dbReference type="eggNOG" id="COG0249">
    <property type="taxonomic scope" value="Bacteria"/>
</dbReference>
<dbReference type="HOGENOM" id="CLU_030717_0_0_10"/>
<dbReference type="PATRIC" id="fig|926562.3.peg.18"/>
<keyword evidence="3" id="KW-0238">DNA-binding</keyword>
<evidence type="ECO:0000256" key="2">
    <source>
        <dbReference type="ARBA" id="ARBA00022840"/>
    </source>
</evidence>
<dbReference type="RefSeq" id="WP_014200407.1">
    <property type="nucleotide sequence ID" value="NC_016599.1"/>
</dbReference>
<evidence type="ECO:0000313" key="6">
    <source>
        <dbReference type="EMBL" id="AEV31046.1"/>
    </source>
</evidence>
<evidence type="ECO:0000256" key="4">
    <source>
        <dbReference type="SAM" id="Phobius"/>
    </source>
</evidence>
<dbReference type="GO" id="GO:0140664">
    <property type="term" value="F:ATP-dependent DNA damage sensor activity"/>
    <property type="evidence" value="ECO:0007669"/>
    <property type="project" value="InterPro"/>
</dbReference>
<keyword evidence="1" id="KW-0547">Nucleotide-binding</keyword>
<dbReference type="GO" id="GO:0005524">
    <property type="term" value="F:ATP binding"/>
    <property type="evidence" value="ECO:0007669"/>
    <property type="project" value="UniProtKB-KW"/>
</dbReference>
<keyword evidence="2" id="KW-0067">ATP-binding</keyword>
<feature type="transmembrane region" description="Helical" evidence="4">
    <location>
        <begin position="233"/>
        <end position="252"/>
    </location>
</feature>
<dbReference type="OrthoDB" id="9802448at2"/>
<dbReference type="InterPro" id="IPR036187">
    <property type="entry name" value="DNA_mismatch_repair_MutS_sf"/>
</dbReference>
<dbReference type="PANTHER" id="PTHR11361:SF99">
    <property type="entry name" value="DNA MISMATCH REPAIR PROTEIN"/>
    <property type="match status" value="1"/>
</dbReference>
<dbReference type="SMART" id="SM00534">
    <property type="entry name" value="MUTSac"/>
    <property type="match status" value="1"/>
</dbReference>
<dbReference type="SUPFAM" id="SSF48334">
    <property type="entry name" value="DNA repair protein MutS, domain III"/>
    <property type="match status" value="1"/>
</dbReference>
<dbReference type="SUPFAM" id="SSF52540">
    <property type="entry name" value="P-loop containing nucleoside triphosphate hydrolases"/>
    <property type="match status" value="1"/>
</dbReference>
<evidence type="ECO:0000313" key="7">
    <source>
        <dbReference type="Proteomes" id="UP000005631"/>
    </source>
</evidence>
<sequence>MTQDFYKKKETGYKAILKQQKKVDRWFSALRFTLILLAAASGYGYLAQSNSLFLYGALFLLVAFVVALFRHLKLRKHITDLKNYIRLNNDEAAYLGGNLNPFDGAKELINGEHLFANDLDLFGHHSLFQHVNRTVTLSGKMKLADEFLSDSQLEIEAKQDGVKELAKEVDWRQGFAVAGMDVEENPALKSALDRWLKTESSKSIFTSSFLLYPLAGITFGLLVYWLVNTSLQSFTWLSYAFMANLAVVFLQFKNIKKEYEQLNKISQSLTLYSRLLKHIEEREFESTVLVKLKKRLETNEVSSSTALKKLSKLLDGFDQLNNVVALLFTNGLYHYHLHVLRGLYHWKKNHGSAIYEWLDVVAEFDQLNSKANFTFNHQEYVYPKLKHEKGLEALEMGHPLLSSHKRVSNDLNFDGIKYVILTGSNMSGKSTFLRTIGVNMVLMKLGMPVCAKEFSAYPFRLLTSMKLVDSLDKDESYFQAEVIRLKRIKDVLETAEPCLVLLDEILRGTNSDDKRNGTRLFMEKIGNYNALGVIATHDIDIAELAAQNATVFNAKYFESKVKSGELTFDYILRNGVCKTPNATDLMRAQGII</sequence>
<dbReference type="InterPro" id="IPR045076">
    <property type="entry name" value="MutS"/>
</dbReference>
<dbReference type="Pfam" id="PF00488">
    <property type="entry name" value="MutS_V"/>
    <property type="match status" value="1"/>
</dbReference>
<dbReference type="InterPro" id="IPR027417">
    <property type="entry name" value="P-loop_NTPase"/>
</dbReference>
<keyword evidence="4" id="KW-1133">Transmembrane helix</keyword>
<evidence type="ECO:0000256" key="3">
    <source>
        <dbReference type="ARBA" id="ARBA00023125"/>
    </source>
</evidence>
<accession>G8R535</accession>
<proteinExistence type="predicted"/>
<dbReference type="EMBL" id="CP003156">
    <property type="protein sequence ID" value="AEV31046.1"/>
    <property type="molecule type" value="Genomic_DNA"/>
</dbReference>
<dbReference type="Gene3D" id="3.40.50.300">
    <property type="entry name" value="P-loop containing nucleotide triphosphate hydrolases"/>
    <property type="match status" value="1"/>
</dbReference>
<dbReference type="GO" id="GO:0030983">
    <property type="term" value="F:mismatched DNA binding"/>
    <property type="evidence" value="ECO:0007669"/>
    <property type="project" value="InterPro"/>
</dbReference>
<dbReference type="InterPro" id="IPR000432">
    <property type="entry name" value="DNA_mismatch_repair_MutS_C"/>
</dbReference>
<evidence type="ECO:0000256" key="1">
    <source>
        <dbReference type="ARBA" id="ARBA00022741"/>
    </source>
</evidence>
<feature type="transmembrane region" description="Helical" evidence="4">
    <location>
        <begin position="26"/>
        <end position="46"/>
    </location>
</feature>
<evidence type="ECO:0000259" key="5">
    <source>
        <dbReference type="SMART" id="SM00534"/>
    </source>
</evidence>
<organism evidence="6 7">
    <name type="scientific">Owenweeksia hongkongensis (strain DSM 17368 / CIP 108786 / JCM 12287 / NRRL B-23963 / UST20020801)</name>
    <dbReference type="NCBI Taxonomy" id="926562"/>
    <lineage>
        <taxon>Bacteria</taxon>
        <taxon>Pseudomonadati</taxon>
        <taxon>Bacteroidota</taxon>
        <taxon>Flavobacteriia</taxon>
        <taxon>Flavobacteriales</taxon>
        <taxon>Owenweeksiaceae</taxon>
        <taxon>Owenweeksia</taxon>
    </lineage>
</organism>
<dbReference type="STRING" id="926562.Oweho_0021"/>
<gene>
    <name evidence="6" type="ordered locus">Oweho_0021</name>
</gene>
<feature type="domain" description="DNA mismatch repair proteins mutS family" evidence="5">
    <location>
        <begin position="416"/>
        <end position="587"/>
    </location>
</feature>
<dbReference type="AlphaFoldDB" id="G8R535"/>
<feature type="transmembrane region" description="Helical" evidence="4">
    <location>
        <begin position="52"/>
        <end position="72"/>
    </location>
</feature>
<keyword evidence="7" id="KW-1185">Reference proteome</keyword>
<protein>
    <submittedName>
        <fullName evidence="6">Mismatch repair ATPase (MutS family)</fullName>
    </submittedName>
</protein>
<dbReference type="KEGG" id="oho:Oweho_0021"/>
<keyword evidence="4" id="KW-0472">Membrane</keyword>
<dbReference type="GO" id="GO:0005829">
    <property type="term" value="C:cytosol"/>
    <property type="evidence" value="ECO:0007669"/>
    <property type="project" value="TreeGrafter"/>
</dbReference>
<name>G8R535_OWEHD</name>
<keyword evidence="4" id="KW-0812">Transmembrane</keyword>
<dbReference type="PANTHER" id="PTHR11361">
    <property type="entry name" value="DNA MISMATCH REPAIR PROTEIN MUTS FAMILY MEMBER"/>
    <property type="match status" value="1"/>
</dbReference>
<feature type="transmembrane region" description="Helical" evidence="4">
    <location>
        <begin position="204"/>
        <end position="227"/>
    </location>
</feature>